<accession>A0A0P1E438</accession>
<evidence type="ECO:0000313" key="1">
    <source>
        <dbReference type="EMBL" id="CUH42381.1"/>
    </source>
</evidence>
<gene>
    <name evidence="1" type="ORF">RUM4293_01269</name>
</gene>
<dbReference type="Proteomes" id="UP000050786">
    <property type="component" value="Unassembled WGS sequence"/>
</dbReference>
<proteinExistence type="predicted"/>
<protein>
    <submittedName>
        <fullName evidence="1">Uncharacterized protein</fullName>
    </submittedName>
</protein>
<name>A0A0P1E438_9RHOB</name>
<evidence type="ECO:0000313" key="2">
    <source>
        <dbReference type="Proteomes" id="UP000050786"/>
    </source>
</evidence>
<reference evidence="2" key="1">
    <citation type="submission" date="2015-09" db="EMBL/GenBank/DDBJ databases">
        <authorList>
            <person name="Rodrigo-Torres L."/>
            <person name="Arahal D.R."/>
        </authorList>
    </citation>
    <scope>NUCLEOTIDE SEQUENCE [LARGE SCALE GENOMIC DNA]</scope>
    <source>
        <strain evidence="2">CECT 4293</strain>
    </source>
</reference>
<sequence length="179" mass="19435">MYFIEERQASGSDVFSPALILARLSSVCAVLCIAWLTAANAADVTELPRGLQVKVDLAKKACKELDNGEFYLEWGAVEKVDLDGDLYSDWVLNEFGFTCSTAASLYCGTGGCTSHFLVIDEVHSLLNKGWDVVTFGAERVLLTQVHGSQCGGINPTPCVTASVWDSEEKTWRSTGAAWE</sequence>
<dbReference type="RefSeq" id="WP_145975804.1">
    <property type="nucleotide sequence ID" value="NZ_CYPS01000021.1"/>
</dbReference>
<keyword evidence="2" id="KW-1185">Reference proteome</keyword>
<dbReference type="EMBL" id="CYPS01000021">
    <property type="protein sequence ID" value="CUH42381.1"/>
    <property type="molecule type" value="Genomic_DNA"/>
</dbReference>
<dbReference type="AlphaFoldDB" id="A0A0P1E438"/>
<organism evidence="1 2">
    <name type="scientific">Ruegeria atlantica</name>
    <dbReference type="NCBI Taxonomy" id="81569"/>
    <lineage>
        <taxon>Bacteria</taxon>
        <taxon>Pseudomonadati</taxon>
        <taxon>Pseudomonadota</taxon>
        <taxon>Alphaproteobacteria</taxon>
        <taxon>Rhodobacterales</taxon>
        <taxon>Roseobacteraceae</taxon>
        <taxon>Ruegeria</taxon>
    </lineage>
</organism>